<protein>
    <submittedName>
        <fullName evidence="2">Helix-turn-helix domain-containing protein</fullName>
    </submittedName>
</protein>
<proteinExistence type="predicted"/>
<dbReference type="InterPro" id="IPR010982">
    <property type="entry name" value="Lambda_DNA-bd_dom_sf"/>
</dbReference>
<dbReference type="Pfam" id="PF07022">
    <property type="entry name" value="Phage_CI_repr"/>
    <property type="match status" value="1"/>
</dbReference>
<evidence type="ECO:0000259" key="1">
    <source>
        <dbReference type="Pfam" id="PF07022"/>
    </source>
</evidence>
<sequence>MGYWPKEHLNASSVFDRIEEAMGCETDAELAWWLGTSRQSLSNRRRANSVPYREAIFVARWSRLSLEYLLNGDSESAEMNLGR</sequence>
<dbReference type="Gene3D" id="1.10.260.40">
    <property type="entry name" value="lambda repressor-like DNA-binding domains"/>
    <property type="match status" value="1"/>
</dbReference>
<name>A0ABV2DMY5_9HYPH</name>
<dbReference type="RefSeq" id="WP_354463337.1">
    <property type="nucleotide sequence ID" value="NZ_JBEWSZ010000003.1"/>
</dbReference>
<organism evidence="2 3">
    <name type="scientific">Mesorhizobium shangrilense</name>
    <dbReference type="NCBI Taxonomy" id="460060"/>
    <lineage>
        <taxon>Bacteria</taxon>
        <taxon>Pseudomonadati</taxon>
        <taxon>Pseudomonadota</taxon>
        <taxon>Alphaproteobacteria</taxon>
        <taxon>Hyphomicrobiales</taxon>
        <taxon>Phyllobacteriaceae</taxon>
        <taxon>Mesorhizobium</taxon>
    </lineage>
</organism>
<dbReference type="Proteomes" id="UP001548832">
    <property type="component" value="Unassembled WGS sequence"/>
</dbReference>
<gene>
    <name evidence="2" type="ORF">ABVQ20_30180</name>
</gene>
<evidence type="ECO:0000313" key="2">
    <source>
        <dbReference type="EMBL" id="MET2831229.1"/>
    </source>
</evidence>
<comment type="caution">
    <text evidence="2">The sequence shown here is derived from an EMBL/GenBank/DDBJ whole genome shotgun (WGS) entry which is preliminary data.</text>
</comment>
<reference evidence="2 3" key="1">
    <citation type="submission" date="2024-06" db="EMBL/GenBank/DDBJ databases">
        <authorList>
            <person name="Kim D.-U."/>
        </authorList>
    </citation>
    <scope>NUCLEOTIDE SEQUENCE [LARGE SCALE GENOMIC DNA]</scope>
    <source>
        <strain evidence="2 3">KACC15460</strain>
    </source>
</reference>
<accession>A0ABV2DMY5</accession>
<dbReference type="EMBL" id="JBEWSZ010000003">
    <property type="protein sequence ID" value="MET2831229.1"/>
    <property type="molecule type" value="Genomic_DNA"/>
</dbReference>
<keyword evidence="3" id="KW-1185">Reference proteome</keyword>
<evidence type="ECO:0000313" key="3">
    <source>
        <dbReference type="Proteomes" id="UP001548832"/>
    </source>
</evidence>
<dbReference type="InterPro" id="IPR010744">
    <property type="entry name" value="Phage_CI_N"/>
</dbReference>
<feature type="domain" description="Bacteriophage CI repressor N-terminal" evidence="1">
    <location>
        <begin position="14"/>
        <end position="75"/>
    </location>
</feature>